<dbReference type="HAMAP" id="MF_01151">
    <property type="entry name" value="GrpE"/>
    <property type="match status" value="1"/>
</dbReference>
<dbReference type="PANTHER" id="PTHR21237">
    <property type="entry name" value="GRPE PROTEIN"/>
    <property type="match status" value="1"/>
</dbReference>
<evidence type="ECO:0000256" key="4">
    <source>
        <dbReference type="ARBA" id="ARBA00022490"/>
    </source>
</evidence>
<comment type="similarity">
    <text evidence="2 10 12">Belongs to the GrpE family.</text>
</comment>
<dbReference type="Proteomes" id="UP000063781">
    <property type="component" value="Chromosome"/>
</dbReference>
<dbReference type="Gene3D" id="3.90.20.20">
    <property type="match status" value="1"/>
</dbReference>
<evidence type="ECO:0000256" key="8">
    <source>
        <dbReference type="ARBA" id="ARBA00072274"/>
    </source>
</evidence>
<evidence type="ECO:0000256" key="10">
    <source>
        <dbReference type="HAMAP-Rule" id="MF_01151"/>
    </source>
</evidence>
<dbReference type="GO" id="GO:0042803">
    <property type="term" value="F:protein homodimerization activity"/>
    <property type="evidence" value="ECO:0007669"/>
    <property type="project" value="InterPro"/>
</dbReference>
<dbReference type="NCBIfam" id="NF010738">
    <property type="entry name" value="PRK14140.1"/>
    <property type="match status" value="1"/>
</dbReference>
<dbReference type="GO" id="GO:0051082">
    <property type="term" value="F:unfolded protein binding"/>
    <property type="evidence" value="ECO:0007669"/>
    <property type="project" value="TreeGrafter"/>
</dbReference>
<dbReference type="PROSITE" id="PS01071">
    <property type="entry name" value="GRPE"/>
    <property type="match status" value="1"/>
</dbReference>
<keyword evidence="4 10" id="KW-0963">Cytoplasm</keyword>
<dbReference type="EMBL" id="CP013213">
    <property type="protein sequence ID" value="AMC93449.1"/>
    <property type="molecule type" value="Genomic_DNA"/>
</dbReference>
<dbReference type="SUPFAM" id="SSF51064">
    <property type="entry name" value="Head domain of nucleotide exchange factor GrpE"/>
    <property type="match status" value="1"/>
</dbReference>
<comment type="function">
    <text evidence="7 10 11">Participates actively in the response to hyperosmotic and heat shock by preventing the aggregation of stress-denatured proteins, in association with DnaK and GrpE. It is the nucleotide exchange factor for DnaK and may function as a thermosensor. Unfolded proteins bind initially to DnaJ; upon interaction with the DnaJ-bound protein, DnaK hydrolyzes its bound ATP, resulting in the formation of a stable complex. GrpE releases ADP from DnaK; ATP binding to DnaK triggers the release of the substrate protein, thus completing the reaction cycle. Several rounds of ATP-dependent interactions between DnaJ, DnaK and GrpE are required for fully efficient folding.</text>
</comment>
<evidence type="ECO:0000256" key="6">
    <source>
        <dbReference type="ARBA" id="ARBA00023186"/>
    </source>
</evidence>
<evidence type="ECO:0000313" key="13">
    <source>
        <dbReference type="EMBL" id="AMC93449.1"/>
    </source>
</evidence>
<dbReference type="GO" id="GO:0051087">
    <property type="term" value="F:protein-folding chaperone binding"/>
    <property type="evidence" value="ECO:0007669"/>
    <property type="project" value="InterPro"/>
</dbReference>
<dbReference type="GO" id="GO:0000774">
    <property type="term" value="F:adenyl-nucleotide exchange factor activity"/>
    <property type="evidence" value="ECO:0007669"/>
    <property type="project" value="InterPro"/>
</dbReference>
<dbReference type="AlphaFoldDB" id="A0A0X8H061"/>
<keyword evidence="6 10" id="KW-0143">Chaperone</keyword>
<dbReference type="InterPro" id="IPR009012">
    <property type="entry name" value="GrpE_head"/>
</dbReference>
<evidence type="ECO:0000256" key="12">
    <source>
        <dbReference type="RuleBase" id="RU004478"/>
    </source>
</evidence>
<dbReference type="Pfam" id="PF01025">
    <property type="entry name" value="GrpE"/>
    <property type="match status" value="1"/>
</dbReference>
<protein>
    <recommendedName>
        <fullName evidence="8 10">Protein GrpE</fullName>
    </recommendedName>
    <alternativeName>
        <fullName evidence="9 10">HSP-70 cofactor</fullName>
    </alternativeName>
</protein>
<dbReference type="InterPro" id="IPR013805">
    <property type="entry name" value="GrpE_CC"/>
</dbReference>
<evidence type="ECO:0000256" key="11">
    <source>
        <dbReference type="RuleBase" id="RU000639"/>
    </source>
</evidence>
<dbReference type="InterPro" id="IPR000740">
    <property type="entry name" value="GrpE"/>
</dbReference>
<gene>
    <name evidence="10" type="primary">grpE</name>
    <name evidence="13" type="ORF">AOC36_05475</name>
</gene>
<evidence type="ECO:0000256" key="1">
    <source>
        <dbReference type="ARBA" id="ARBA00004496"/>
    </source>
</evidence>
<dbReference type="CDD" id="cd00446">
    <property type="entry name" value="GrpE"/>
    <property type="match status" value="1"/>
</dbReference>
<evidence type="ECO:0000256" key="7">
    <source>
        <dbReference type="ARBA" id="ARBA00053401"/>
    </source>
</evidence>
<dbReference type="SUPFAM" id="SSF58014">
    <property type="entry name" value="Coiled-coil domain of nucleotide exchange factor GrpE"/>
    <property type="match status" value="1"/>
</dbReference>
<dbReference type="Gene3D" id="2.30.22.10">
    <property type="entry name" value="Head domain of nucleotide exchange factor GrpE"/>
    <property type="match status" value="1"/>
</dbReference>
<proteinExistence type="inferred from homology"/>
<dbReference type="GO" id="GO:0005737">
    <property type="term" value="C:cytoplasm"/>
    <property type="evidence" value="ECO:0007669"/>
    <property type="project" value="UniProtKB-SubCell"/>
</dbReference>
<name>A0A0X8H061_9FIRM</name>
<evidence type="ECO:0000256" key="3">
    <source>
        <dbReference type="ARBA" id="ARBA00011738"/>
    </source>
</evidence>
<comment type="subunit">
    <text evidence="3 10">Homodimer.</text>
</comment>
<dbReference type="KEGG" id="erl:AOC36_05475"/>
<evidence type="ECO:0000313" key="14">
    <source>
        <dbReference type="Proteomes" id="UP000063781"/>
    </source>
</evidence>
<accession>A0A0X8H061</accession>
<dbReference type="RefSeq" id="WP_067632247.1">
    <property type="nucleotide sequence ID" value="NZ_CP013213.1"/>
</dbReference>
<dbReference type="STRING" id="1514105.AOC36_05475"/>
<sequence length="175" mass="20071">MSKNKKKAEEKELKKNDEATLDPIVEALMKENEELKTALEVSKNDYLKVFADADNMKKRLERDYDLSMKYRVQTFAHSILPAIDNLERALNQEVVEGQSYRDGVKMIYDQILEALKQEGVVQIDALNKPFDPNIHQALVAEAVEGVEPNTVVEEFQRGYMIKDRVLRASLVKVSE</sequence>
<dbReference type="PANTHER" id="PTHR21237:SF23">
    <property type="entry name" value="GRPE PROTEIN HOMOLOG, MITOCHONDRIAL"/>
    <property type="match status" value="1"/>
</dbReference>
<dbReference type="GO" id="GO:0006457">
    <property type="term" value="P:protein folding"/>
    <property type="evidence" value="ECO:0007669"/>
    <property type="project" value="InterPro"/>
</dbReference>
<dbReference type="PRINTS" id="PR00773">
    <property type="entry name" value="GRPEPROTEIN"/>
</dbReference>
<keyword evidence="14" id="KW-1185">Reference proteome</keyword>
<keyword evidence="5 10" id="KW-0346">Stress response</keyword>
<evidence type="ECO:0000256" key="9">
    <source>
        <dbReference type="ARBA" id="ARBA00076414"/>
    </source>
</evidence>
<evidence type="ECO:0000256" key="2">
    <source>
        <dbReference type="ARBA" id="ARBA00009054"/>
    </source>
</evidence>
<reference evidence="13 14" key="1">
    <citation type="submission" date="2015-10" db="EMBL/GenBank/DDBJ databases">
        <title>Erysipelothrix larvae sp. LV19 isolated from the larval gut of the rhinoceros beetle, Trypoxylus dichotomus.</title>
        <authorList>
            <person name="Lim S."/>
            <person name="Kim B.-C."/>
        </authorList>
    </citation>
    <scope>NUCLEOTIDE SEQUENCE [LARGE SCALE GENOMIC DNA]</scope>
    <source>
        <strain evidence="13 14">LV19</strain>
    </source>
</reference>
<organism evidence="13 14">
    <name type="scientific">Erysipelothrix larvae</name>
    <dbReference type="NCBI Taxonomy" id="1514105"/>
    <lineage>
        <taxon>Bacteria</taxon>
        <taxon>Bacillati</taxon>
        <taxon>Bacillota</taxon>
        <taxon>Erysipelotrichia</taxon>
        <taxon>Erysipelotrichales</taxon>
        <taxon>Erysipelotrichaceae</taxon>
        <taxon>Erysipelothrix</taxon>
    </lineage>
</organism>
<dbReference type="FunFam" id="2.30.22.10:FF:000001">
    <property type="entry name" value="Protein GrpE"/>
    <property type="match status" value="1"/>
</dbReference>
<evidence type="ECO:0000256" key="5">
    <source>
        <dbReference type="ARBA" id="ARBA00023016"/>
    </source>
</evidence>
<comment type="subcellular location">
    <subcellularLocation>
        <location evidence="1 10">Cytoplasm</location>
    </subcellularLocation>
</comment>